<keyword evidence="6" id="KW-0692">RNA repair</keyword>
<dbReference type="GO" id="GO:0006396">
    <property type="term" value="P:RNA processing"/>
    <property type="evidence" value="ECO:0007669"/>
    <property type="project" value="InterPro"/>
</dbReference>
<organism evidence="12 13">
    <name type="scientific">Pelotomaculum schinkii</name>
    <dbReference type="NCBI Taxonomy" id="78350"/>
    <lineage>
        <taxon>Bacteria</taxon>
        <taxon>Bacillati</taxon>
        <taxon>Bacillota</taxon>
        <taxon>Clostridia</taxon>
        <taxon>Eubacteriales</taxon>
        <taxon>Desulfotomaculaceae</taxon>
        <taxon>Pelotomaculum</taxon>
    </lineage>
</organism>
<dbReference type="EMBL" id="QFGA01000002">
    <property type="protein sequence ID" value="TEB05700.1"/>
    <property type="molecule type" value="Genomic_DNA"/>
</dbReference>
<reference evidence="12 13" key="1">
    <citation type="journal article" date="2018" name="Environ. Microbiol.">
        <title>Novel energy conservation strategies and behaviour of Pelotomaculum schinkii driving syntrophic propionate catabolism.</title>
        <authorList>
            <person name="Hidalgo-Ahumada C.A.P."/>
            <person name="Nobu M.K."/>
            <person name="Narihiro T."/>
            <person name="Tamaki H."/>
            <person name="Liu W.T."/>
            <person name="Kamagata Y."/>
            <person name="Stams A.J.M."/>
            <person name="Imachi H."/>
            <person name="Sousa D.Z."/>
        </authorList>
    </citation>
    <scope>NUCLEOTIDE SEQUENCE [LARGE SCALE GENOMIC DNA]</scope>
    <source>
        <strain evidence="12 13">HH</strain>
    </source>
</reference>
<evidence type="ECO:0000313" key="12">
    <source>
        <dbReference type="EMBL" id="TEB05700.1"/>
    </source>
</evidence>
<dbReference type="GO" id="GO:0005525">
    <property type="term" value="F:GTP binding"/>
    <property type="evidence" value="ECO:0007669"/>
    <property type="project" value="UniProtKB-KW"/>
</dbReference>
<evidence type="ECO:0000256" key="2">
    <source>
        <dbReference type="ARBA" id="ARBA00012726"/>
    </source>
</evidence>
<keyword evidence="5 11" id="KW-0547">Nucleotide-binding</keyword>
<evidence type="ECO:0000256" key="1">
    <source>
        <dbReference type="ARBA" id="ARBA00001936"/>
    </source>
</evidence>
<dbReference type="Gene3D" id="3.90.1860.10">
    <property type="entry name" value="tRNA-splicing ligase RtcB"/>
    <property type="match status" value="1"/>
</dbReference>
<sequence length="93" mass="10131">MTGPEKAAESFYSANHGAGRTLSRSAAIKNISREQFEKSMAGVIYNSRNYKDLLDEAPGAYKDIDQVVDTLTEIGMTRPAARLLPLAVIKGKD</sequence>
<dbReference type="AlphaFoldDB" id="A0A4Y7RAK8"/>
<evidence type="ECO:0000313" key="13">
    <source>
        <dbReference type="Proteomes" id="UP000298324"/>
    </source>
</evidence>
<name>A0A4Y7RAK8_9FIRM</name>
<evidence type="ECO:0000256" key="6">
    <source>
        <dbReference type="ARBA" id="ARBA00022800"/>
    </source>
</evidence>
<proteinExistence type="predicted"/>
<gene>
    <name evidence="12" type="primary">rtcB</name>
    <name evidence="12" type="ORF">Psch_02741</name>
</gene>
<dbReference type="GO" id="GO:0170057">
    <property type="term" value="F:RNA ligase (GTP) activity"/>
    <property type="evidence" value="ECO:0007669"/>
    <property type="project" value="UniProtKB-EC"/>
</dbReference>
<keyword evidence="4" id="KW-0479">Metal-binding</keyword>
<dbReference type="GO" id="GO:0046872">
    <property type="term" value="F:metal ion binding"/>
    <property type="evidence" value="ECO:0007669"/>
    <property type="project" value="UniProtKB-KW"/>
</dbReference>
<dbReference type="InterPro" id="IPR001233">
    <property type="entry name" value="RtcB"/>
</dbReference>
<dbReference type="Pfam" id="PF01139">
    <property type="entry name" value="RtcB"/>
    <property type="match status" value="1"/>
</dbReference>
<evidence type="ECO:0000256" key="5">
    <source>
        <dbReference type="ARBA" id="ARBA00022741"/>
    </source>
</evidence>
<accession>A0A4Y7RAK8</accession>
<evidence type="ECO:0000256" key="4">
    <source>
        <dbReference type="ARBA" id="ARBA00022723"/>
    </source>
</evidence>
<dbReference type="Proteomes" id="UP000298324">
    <property type="component" value="Unassembled WGS sequence"/>
</dbReference>
<keyword evidence="8" id="KW-0464">Manganese</keyword>
<evidence type="ECO:0000256" key="11">
    <source>
        <dbReference type="PIRSR" id="PIRSR601233-2"/>
    </source>
</evidence>
<dbReference type="SUPFAM" id="SSF103365">
    <property type="entry name" value="Hypothetical protein PH1602"/>
    <property type="match status" value="1"/>
</dbReference>
<keyword evidence="7 11" id="KW-0342">GTP-binding</keyword>
<protein>
    <recommendedName>
        <fullName evidence="2">3'-phosphate/5'-hydroxy nucleic acid ligase</fullName>
        <ecNumber evidence="2">6.5.1.8</ecNumber>
    </recommendedName>
</protein>
<dbReference type="GO" id="GO:0042245">
    <property type="term" value="P:RNA repair"/>
    <property type="evidence" value="ECO:0007669"/>
    <property type="project" value="UniProtKB-KW"/>
</dbReference>
<evidence type="ECO:0000256" key="8">
    <source>
        <dbReference type="ARBA" id="ARBA00023211"/>
    </source>
</evidence>
<dbReference type="InterPro" id="IPR036025">
    <property type="entry name" value="RtcB-like_sf"/>
</dbReference>
<feature type="binding site" evidence="11">
    <location>
        <position position="90"/>
    </location>
    <ligand>
        <name>GMP</name>
        <dbReference type="ChEBI" id="CHEBI:58115"/>
    </ligand>
</feature>
<keyword evidence="13" id="KW-1185">Reference proteome</keyword>
<comment type="catalytic activity">
    <reaction evidence="9">
        <text>a 3'-end 3'-phospho-ribonucleotide-RNA + a 5'-end dephospho-ribonucleoside-RNA + GTP = a ribonucleotidyl-ribonucleotide-RNA + GMP + diphosphate</text>
        <dbReference type="Rhea" id="RHEA:68076"/>
        <dbReference type="Rhea" id="RHEA-COMP:10463"/>
        <dbReference type="Rhea" id="RHEA-COMP:13936"/>
        <dbReference type="Rhea" id="RHEA-COMP:17355"/>
        <dbReference type="ChEBI" id="CHEBI:33019"/>
        <dbReference type="ChEBI" id="CHEBI:37565"/>
        <dbReference type="ChEBI" id="CHEBI:58115"/>
        <dbReference type="ChEBI" id="CHEBI:83062"/>
        <dbReference type="ChEBI" id="CHEBI:138284"/>
        <dbReference type="ChEBI" id="CHEBI:173118"/>
        <dbReference type="EC" id="6.5.1.8"/>
    </reaction>
</comment>
<evidence type="ECO:0000256" key="3">
    <source>
        <dbReference type="ARBA" id="ARBA00022598"/>
    </source>
</evidence>
<feature type="active site" description="GMP-histidine intermediate" evidence="10">
    <location>
        <position position="16"/>
    </location>
</feature>
<dbReference type="GO" id="GO:0003972">
    <property type="term" value="F:RNA ligase (ATP) activity"/>
    <property type="evidence" value="ECO:0007669"/>
    <property type="project" value="TreeGrafter"/>
</dbReference>
<dbReference type="PANTHER" id="PTHR11118">
    <property type="entry name" value="RNA-SPLICING LIGASE RTCB HOMOLOG"/>
    <property type="match status" value="1"/>
</dbReference>
<comment type="caution">
    <text evidence="12">The sequence shown here is derived from an EMBL/GenBank/DDBJ whole genome shotgun (WGS) entry which is preliminary data.</text>
</comment>
<evidence type="ECO:0000256" key="9">
    <source>
        <dbReference type="ARBA" id="ARBA00047746"/>
    </source>
</evidence>
<dbReference type="PANTHER" id="PTHR11118:SF1">
    <property type="entry name" value="RNA-SPLICING LIGASE RTCB HOMOLOG"/>
    <property type="match status" value="1"/>
</dbReference>
<keyword evidence="3 12" id="KW-0436">Ligase</keyword>
<feature type="binding site" evidence="11">
    <location>
        <begin position="16"/>
        <end position="19"/>
    </location>
    <ligand>
        <name>GMP</name>
        <dbReference type="ChEBI" id="CHEBI:58115"/>
    </ligand>
</feature>
<evidence type="ECO:0000256" key="7">
    <source>
        <dbReference type="ARBA" id="ARBA00023134"/>
    </source>
</evidence>
<dbReference type="EC" id="6.5.1.8" evidence="2"/>
<comment type="cofactor">
    <cofactor evidence="1">
        <name>Mn(2+)</name>
        <dbReference type="ChEBI" id="CHEBI:29035"/>
    </cofactor>
</comment>
<evidence type="ECO:0000256" key="10">
    <source>
        <dbReference type="PIRSR" id="PIRSR601233-1"/>
    </source>
</evidence>